<keyword evidence="2" id="KW-1185">Reference proteome</keyword>
<gene>
    <name evidence="1" type="ORF">AVEN_260817_1</name>
</gene>
<dbReference type="EMBL" id="BGPR01000868">
    <property type="protein sequence ID" value="GBM38438.1"/>
    <property type="molecule type" value="Genomic_DNA"/>
</dbReference>
<comment type="caution">
    <text evidence="1">The sequence shown here is derived from an EMBL/GenBank/DDBJ whole genome shotgun (WGS) entry which is preliminary data.</text>
</comment>
<accession>A0A4Y2FCN6</accession>
<evidence type="ECO:0000313" key="2">
    <source>
        <dbReference type="Proteomes" id="UP000499080"/>
    </source>
</evidence>
<name>A0A4Y2FCN6_ARAVE</name>
<dbReference type="OrthoDB" id="8064441at2759"/>
<protein>
    <submittedName>
        <fullName evidence="1">Uncharacterized protein</fullName>
    </submittedName>
</protein>
<dbReference type="AlphaFoldDB" id="A0A4Y2FCN6"/>
<sequence>MVGLLISLGQLYSSHKLTFKALDGLKPSEILGDENVKVCNNNDAAADKITPSSPTPQTRLKLATFARIFDRYGVEDRQAAALSPALLHDLSHCSLSLANTSITS</sequence>
<reference evidence="1 2" key="1">
    <citation type="journal article" date="2019" name="Sci. Rep.">
        <title>Orb-weaving spider Araneus ventricosus genome elucidates the spidroin gene catalogue.</title>
        <authorList>
            <person name="Kono N."/>
            <person name="Nakamura H."/>
            <person name="Ohtoshi R."/>
            <person name="Moran D.A.P."/>
            <person name="Shinohara A."/>
            <person name="Yoshida Y."/>
            <person name="Fujiwara M."/>
            <person name="Mori M."/>
            <person name="Tomita M."/>
            <person name="Arakawa K."/>
        </authorList>
    </citation>
    <scope>NUCLEOTIDE SEQUENCE [LARGE SCALE GENOMIC DNA]</scope>
</reference>
<organism evidence="1 2">
    <name type="scientific">Araneus ventricosus</name>
    <name type="common">Orbweaver spider</name>
    <name type="synonym">Epeira ventricosa</name>
    <dbReference type="NCBI Taxonomy" id="182803"/>
    <lineage>
        <taxon>Eukaryota</taxon>
        <taxon>Metazoa</taxon>
        <taxon>Ecdysozoa</taxon>
        <taxon>Arthropoda</taxon>
        <taxon>Chelicerata</taxon>
        <taxon>Arachnida</taxon>
        <taxon>Araneae</taxon>
        <taxon>Araneomorphae</taxon>
        <taxon>Entelegynae</taxon>
        <taxon>Araneoidea</taxon>
        <taxon>Araneidae</taxon>
        <taxon>Araneus</taxon>
    </lineage>
</organism>
<dbReference type="Proteomes" id="UP000499080">
    <property type="component" value="Unassembled WGS sequence"/>
</dbReference>
<evidence type="ECO:0000313" key="1">
    <source>
        <dbReference type="EMBL" id="GBM38438.1"/>
    </source>
</evidence>
<proteinExistence type="predicted"/>